<dbReference type="Gene3D" id="3.20.20.100">
    <property type="entry name" value="NADP-dependent oxidoreductase domain"/>
    <property type="match status" value="1"/>
</dbReference>
<evidence type="ECO:0000313" key="3">
    <source>
        <dbReference type="EMBL" id="SEW38004.1"/>
    </source>
</evidence>
<dbReference type="InterPro" id="IPR020471">
    <property type="entry name" value="AKR"/>
</dbReference>
<dbReference type="InterPro" id="IPR018170">
    <property type="entry name" value="Aldo/ket_reductase_CS"/>
</dbReference>
<dbReference type="GO" id="GO:0005829">
    <property type="term" value="C:cytosol"/>
    <property type="evidence" value="ECO:0007669"/>
    <property type="project" value="UniProtKB-ARBA"/>
</dbReference>
<name>A0A1I0RAY7_9FIRM</name>
<dbReference type="FunFam" id="3.20.20.100:FF:000004">
    <property type="entry name" value="Oxidoreductase, aldo/keto reductase"/>
    <property type="match status" value="1"/>
</dbReference>
<protein>
    <submittedName>
        <fullName evidence="3">Predicted oxidoreductase</fullName>
    </submittedName>
</protein>
<dbReference type="PROSITE" id="PS00062">
    <property type="entry name" value="ALDOKETO_REDUCTASE_2"/>
    <property type="match status" value="1"/>
</dbReference>
<dbReference type="STRING" id="99656.SAMN05421659_113103"/>
<proteinExistence type="predicted"/>
<dbReference type="PRINTS" id="PR00069">
    <property type="entry name" value="ALDKETRDTASE"/>
</dbReference>
<gene>
    <name evidence="3" type="ORF">SAMN05421659_113103</name>
</gene>
<dbReference type="InterPro" id="IPR036812">
    <property type="entry name" value="NAD(P)_OxRdtase_dom_sf"/>
</dbReference>
<dbReference type="GO" id="GO:0016491">
    <property type="term" value="F:oxidoreductase activity"/>
    <property type="evidence" value="ECO:0007669"/>
    <property type="project" value="UniProtKB-KW"/>
</dbReference>
<dbReference type="Pfam" id="PF00248">
    <property type="entry name" value="Aldo_ket_red"/>
    <property type="match status" value="1"/>
</dbReference>
<dbReference type="RefSeq" id="WP_092455777.1">
    <property type="nucleotide sequence ID" value="NZ_FOJI01000013.1"/>
</dbReference>
<dbReference type="PANTHER" id="PTHR43364">
    <property type="entry name" value="NADH-SPECIFIC METHYLGLYOXAL REDUCTASE-RELATED"/>
    <property type="match status" value="1"/>
</dbReference>
<evidence type="ECO:0000259" key="2">
    <source>
        <dbReference type="Pfam" id="PF00248"/>
    </source>
</evidence>
<dbReference type="OrthoDB" id="9804790at2"/>
<evidence type="ECO:0000313" key="4">
    <source>
        <dbReference type="Proteomes" id="UP000199701"/>
    </source>
</evidence>
<dbReference type="SUPFAM" id="SSF51430">
    <property type="entry name" value="NAD(P)-linked oxidoreductase"/>
    <property type="match status" value="1"/>
</dbReference>
<sequence length="322" mass="36646">MNYKKMNGTGIKVSEMCLGTMMFGSQTSKEDSFKIINYAIENGVNFIDTADAYNAGESERIVGEALEGRREEIILATKVRFKVGDEVNNSGLNRRHILKQVDNSLKNLRTDYIDIYYLHAMDDDVDFEETFDTMTTLVRSGKVRYIGISNFPAWQVSDMLGTADKRNFTAPIVTQNLYNLLNREVESELVPCIQKHHLGMTVYNPIAGGLLSGKYDFNQLPTEGRFAEKANYMARYWKSENFEIIKKLEKIAADKEISLLELSMKWCIAHPYVDSVISGVSRLEQLQQNITAMNGISLDDDTMIKCEEIGKELLNGRTNYFK</sequence>
<keyword evidence="1" id="KW-0560">Oxidoreductase</keyword>
<dbReference type="PANTHER" id="PTHR43364:SF4">
    <property type="entry name" value="NAD(P)-LINKED OXIDOREDUCTASE SUPERFAMILY PROTEIN"/>
    <property type="match status" value="1"/>
</dbReference>
<evidence type="ECO:0000256" key="1">
    <source>
        <dbReference type="ARBA" id="ARBA00023002"/>
    </source>
</evidence>
<organism evidence="3 4">
    <name type="scientific">[Clostridium] fimetarium</name>
    <dbReference type="NCBI Taxonomy" id="99656"/>
    <lineage>
        <taxon>Bacteria</taxon>
        <taxon>Bacillati</taxon>
        <taxon>Bacillota</taxon>
        <taxon>Clostridia</taxon>
        <taxon>Lachnospirales</taxon>
        <taxon>Lachnospiraceae</taxon>
    </lineage>
</organism>
<accession>A0A1I0RAY7</accession>
<dbReference type="InterPro" id="IPR050523">
    <property type="entry name" value="AKR_Detox_Biosynth"/>
</dbReference>
<dbReference type="Proteomes" id="UP000199701">
    <property type="component" value="Unassembled WGS sequence"/>
</dbReference>
<dbReference type="EMBL" id="FOJI01000013">
    <property type="protein sequence ID" value="SEW38004.1"/>
    <property type="molecule type" value="Genomic_DNA"/>
</dbReference>
<dbReference type="AlphaFoldDB" id="A0A1I0RAY7"/>
<keyword evidence="4" id="KW-1185">Reference proteome</keyword>
<dbReference type="InterPro" id="IPR023210">
    <property type="entry name" value="NADP_OxRdtase_dom"/>
</dbReference>
<feature type="domain" description="NADP-dependent oxidoreductase" evidence="2">
    <location>
        <begin position="15"/>
        <end position="309"/>
    </location>
</feature>
<reference evidence="3 4" key="1">
    <citation type="submission" date="2016-10" db="EMBL/GenBank/DDBJ databases">
        <authorList>
            <person name="de Groot N.N."/>
        </authorList>
    </citation>
    <scope>NUCLEOTIDE SEQUENCE [LARGE SCALE GENOMIC DNA]</scope>
    <source>
        <strain evidence="3 4">DSM 9179</strain>
    </source>
</reference>